<dbReference type="InterPro" id="IPR050927">
    <property type="entry name" value="TRPM"/>
</dbReference>
<dbReference type="InterPro" id="IPR005821">
    <property type="entry name" value="Ion_trans_dom"/>
</dbReference>
<comment type="subcellular location">
    <subcellularLocation>
        <location evidence="1">Membrane</location>
        <topology evidence="1">Multi-pass membrane protein</topology>
    </subcellularLocation>
</comment>
<feature type="region of interest" description="Disordered" evidence="9">
    <location>
        <begin position="1065"/>
        <end position="1094"/>
    </location>
</feature>
<dbReference type="PANTHER" id="PTHR13800:SF1">
    <property type="entry name" value="TRANSIENT RECEPTOR POTENTIAL CATION CHANNEL TRPM"/>
    <property type="match status" value="1"/>
</dbReference>
<dbReference type="GO" id="GO:0005886">
    <property type="term" value="C:plasma membrane"/>
    <property type="evidence" value="ECO:0007669"/>
    <property type="project" value="TreeGrafter"/>
</dbReference>
<dbReference type="AlphaFoldDB" id="A0AB34IQH5"/>
<evidence type="ECO:0000256" key="5">
    <source>
        <dbReference type="ARBA" id="ARBA00022989"/>
    </source>
</evidence>
<dbReference type="PANTHER" id="PTHR13800">
    <property type="entry name" value="TRANSIENT RECEPTOR POTENTIAL CATION CHANNEL, SUBFAMILY M, MEMBER 6"/>
    <property type="match status" value="1"/>
</dbReference>
<evidence type="ECO:0000256" key="3">
    <source>
        <dbReference type="ARBA" id="ARBA00022692"/>
    </source>
</evidence>
<feature type="transmembrane region" description="Helical" evidence="10">
    <location>
        <begin position="699"/>
        <end position="722"/>
    </location>
</feature>
<dbReference type="PROSITE" id="PS00018">
    <property type="entry name" value="EF_HAND_1"/>
    <property type="match status" value="1"/>
</dbReference>
<dbReference type="Pfam" id="PF25508">
    <property type="entry name" value="TRPM2"/>
    <property type="match status" value="1"/>
</dbReference>
<feature type="region of interest" description="Disordered" evidence="9">
    <location>
        <begin position="1180"/>
        <end position="1203"/>
    </location>
</feature>
<sequence>MAKVTPQQPASPSRRQGATYIKQVEEYGAVRFHSSARDPALWAVVPPTLPEEDLRLLVMRKWKQEQPSVLISVACNDHELDELSRKNLVVIERAICEVVKDTKAWMLTSGVDAGVSRVIGRMLREMEDRDQVVCMGVVAAQRVAFTDGLRSRPKGEVYKYPAESAPPPSDDFQLRLEQNHSHFLMVDAGASQNFAALESDFRFKLQNMLGATLPMVMLVMGGDLATLHMVKQALDDKRPVVVLPDTGGAALQIYEACFVQTEARKDPTSLASRPESYRNAARAVLKDIKHLGERLTGGNKEPAVTFYRVHGDQEHDDLKSLVMKALLNDLDSTTEAIRLAVKWQKPDIIRFQLQESKEDDRDGLATALEDALLSKSVHVVKELLHFNASCSTVRLDELFNPDYNVGIDVYQLFKFHNFKNVSMYTHEEWTQEDGGAKLIEVGGKILKSVREVSPNCAWGFAVLIDLLEEHISVDEALDVRASRADGLLQPTFFDLMMWAVLVREVDIARELWGQTEDPLRATLVASLLCRQIAVNAFDSTGFEADRFFEDAAMYEEWAVGLLDEAERKEARIMLLATDSRFPPGTHRSVLELATEDFEYACKRVLEHRHCKAVVQEVYRGFRVQEVPDMGEEVFEHPVYADVSKGEDWLDEVEYSSRTTRSDLLGFYWPQPKKKWRVQWRGALLIWQIEKIFTIPMVKFCAHSLSSSIFLLLFTIQLCGWPWTGKPFMWLSGTYQASGDHGTTSALEYVNWFWTVCRCIEESKQMIIVGRKGYLLNGTYASCFSYFKSFENWLELFLYSCIFAVACMRVYVESYYSSYTSLSHPGHWDLMLDWCRCLYAVAVVLAFFRFIEVMKVDRQIGVLYIALLQMTTDIKNWFIINIFIILGFGIAFTVLMPGLAGMSDFEFGKPVYMALLALLGDFNLEAVSEYYAARPYWDHPTSFVMPVMLMLYVFIAAVVLVNLLIALMSARYEKLSEKANEIWLYERLKLYEEYKDERASLPPPLNFISVVWWIVKKIWKALRKCSSAQVHRSTTGFKLPKPLERHREPPPSAQRAITTSFQQLHPLPPVGTSPVNQQNDPPKSPSATGKPKEPLISPEAQGVFEAFDVDRRNALDVAQLRAALASMGINLDTEETAATLARYDTNANNLLELGEFNMLVADIRRFESDASSAHTRAGGAVVSQATGAAQRHSPQVHYRHQAPG</sequence>
<keyword evidence="7 10" id="KW-0472">Membrane</keyword>
<evidence type="ECO:0000256" key="6">
    <source>
        <dbReference type="ARBA" id="ARBA00023065"/>
    </source>
</evidence>
<feature type="compositionally biased region" description="Polar residues" evidence="9">
    <location>
        <begin position="1072"/>
        <end position="1086"/>
    </location>
</feature>
<dbReference type="SUPFAM" id="SSF47473">
    <property type="entry name" value="EF-hand"/>
    <property type="match status" value="1"/>
</dbReference>
<dbReference type="InterPro" id="IPR018247">
    <property type="entry name" value="EF_Hand_1_Ca_BS"/>
</dbReference>
<feature type="transmembrane region" description="Helical" evidence="10">
    <location>
        <begin position="832"/>
        <end position="850"/>
    </location>
</feature>
<evidence type="ECO:0000256" key="4">
    <source>
        <dbReference type="ARBA" id="ARBA00022837"/>
    </source>
</evidence>
<reference evidence="12 13" key="1">
    <citation type="journal article" date="2024" name="Science">
        <title>Giant polyketide synthase enzymes in the biosynthesis of giant marine polyether toxins.</title>
        <authorList>
            <person name="Fallon T.R."/>
            <person name="Shende V.V."/>
            <person name="Wierzbicki I.H."/>
            <person name="Pendleton A.L."/>
            <person name="Watervoot N.F."/>
            <person name="Auber R.P."/>
            <person name="Gonzalez D.J."/>
            <person name="Wisecaver J.H."/>
            <person name="Moore B.S."/>
        </authorList>
    </citation>
    <scope>NUCLEOTIDE SEQUENCE [LARGE SCALE GENOMIC DNA]</scope>
    <source>
        <strain evidence="12 13">12B1</strain>
    </source>
</reference>
<evidence type="ECO:0000313" key="12">
    <source>
        <dbReference type="EMBL" id="KAL1503694.1"/>
    </source>
</evidence>
<dbReference type="GO" id="GO:0005509">
    <property type="term" value="F:calcium ion binding"/>
    <property type="evidence" value="ECO:0007669"/>
    <property type="project" value="InterPro"/>
</dbReference>
<keyword evidence="2" id="KW-0813">Transport</keyword>
<dbReference type="Pfam" id="PF00520">
    <property type="entry name" value="Ion_trans"/>
    <property type="match status" value="1"/>
</dbReference>
<evidence type="ECO:0000256" key="8">
    <source>
        <dbReference type="ARBA" id="ARBA00023303"/>
    </source>
</evidence>
<organism evidence="12 13">
    <name type="scientific">Prymnesium parvum</name>
    <name type="common">Toxic golden alga</name>
    <dbReference type="NCBI Taxonomy" id="97485"/>
    <lineage>
        <taxon>Eukaryota</taxon>
        <taxon>Haptista</taxon>
        <taxon>Haptophyta</taxon>
        <taxon>Prymnesiophyceae</taxon>
        <taxon>Prymnesiales</taxon>
        <taxon>Prymnesiaceae</taxon>
        <taxon>Prymnesium</taxon>
    </lineage>
</organism>
<dbReference type="Pfam" id="PF18139">
    <property type="entry name" value="LSDAT_euk"/>
    <property type="match status" value="1"/>
</dbReference>
<dbReference type="CDD" id="cd00051">
    <property type="entry name" value="EFh"/>
    <property type="match status" value="1"/>
</dbReference>
<evidence type="ECO:0000313" key="13">
    <source>
        <dbReference type="Proteomes" id="UP001515480"/>
    </source>
</evidence>
<evidence type="ECO:0000256" key="7">
    <source>
        <dbReference type="ARBA" id="ARBA00023136"/>
    </source>
</evidence>
<keyword evidence="3 10" id="KW-0812">Transmembrane</keyword>
<keyword evidence="13" id="KW-1185">Reference proteome</keyword>
<dbReference type="PROSITE" id="PS50222">
    <property type="entry name" value="EF_HAND_2"/>
    <property type="match status" value="1"/>
</dbReference>
<evidence type="ECO:0000256" key="9">
    <source>
        <dbReference type="SAM" id="MobiDB-lite"/>
    </source>
</evidence>
<dbReference type="InterPro" id="IPR011992">
    <property type="entry name" value="EF-hand-dom_pair"/>
</dbReference>
<gene>
    <name evidence="12" type="ORF">AB1Y20_012167</name>
</gene>
<name>A0AB34IQH5_PRYPA</name>
<dbReference type="InterPro" id="IPR057366">
    <property type="entry name" value="TRPM-like"/>
</dbReference>
<dbReference type="GO" id="GO:0005261">
    <property type="term" value="F:monoatomic cation channel activity"/>
    <property type="evidence" value="ECO:0007669"/>
    <property type="project" value="TreeGrafter"/>
</dbReference>
<accession>A0AB34IQH5</accession>
<evidence type="ECO:0000256" key="2">
    <source>
        <dbReference type="ARBA" id="ARBA00022448"/>
    </source>
</evidence>
<proteinExistence type="predicted"/>
<evidence type="ECO:0000256" key="1">
    <source>
        <dbReference type="ARBA" id="ARBA00004141"/>
    </source>
</evidence>
<dbReference type="Gene3D" id="1.10.238.10">
    <property type="entry name" value="EF-hand"/>
    <property type="match status" value="1"/>
</dbReference>
<feature type="transmembrane region" description="Helical" evidence="10">
    <location>
        <begin position="942"/>
        <end position="967"/>
    </location>
</feature>
<keyword evidence="5 10" id="KW-1133">Transmembrane helix</keyword>
<dbReference type="EMBL" id="JBGBPQ010000021">
    <property type="protein sequence ID" value="KAL1503694.1"/>
    <property type="molecule type" value="Genomic_DNA"/>
</dbReference>
<evidence type="ECO:0000256" key="10">
    <source>
        <dbReference type="SAM" id="Phobius"/>
    </source>
</evidence>
<feature type="domain" description="EF-hand" evidence="11">
    <location>
        <begin position="1094"/>
        <end position="1129"/>
    </location>
</feature>
<comment type="caution">
    <text evidence="12">The sequence shown here is derived from an EMBL/GenBank/DDBJ whole genome shotgun (WGS) entry which is preliminary data.</text>
</comment>
<protein>
    <recommendedName>
        <fullName evidence="11">EF-hand domain-containing protein</fullName>
    </recommendedName>
</protein>
<feature type="transmembrane region" description="Helical" evidence="10">
    <location>
        <begin position="795"/>
        <end position="811"/>
    </location>
</feature>
<feature type="transmembrane region" description="Helical" evidence="10">
    <location>
        <begin position="876"/>
        <end position="898"/>
    </location>
</feature>
<dbReference type="InterPro" id="IPR041491">
    <property type="entry name" value="TRPM_SLOG"/>
</dbReference>
<keyword evidence="6" id="KW-0406">Ion transport</keyword>
<dbReference type="Proteomes" id="UP001515480">
    <property type="component" value="Unassembled WGS sequence"/>
</dbReference>
<evidence type="ECO:0000259" key="11">
    <source>
        <dbReference type="PROSITE" id="PS50222"/>
    </source>
</evidence>
<keyword evidence="4" id="KW-0106">Calcium</keyword>
<keyword evidence="8" id="KW-0407">Ion channel</keyword>
<dbReference type="GO" id="GO:0030001">
    <property type="term" value="P:metal ion transport"/>
    <property type="evidence" value="ECO:0007669"/>
    <property type="project" value="TreeGrafter"/>
</dbReference>
<dbReference type="InterPro" id="IPR002048">
    <property type="entry name" value="EF_hand_dom"/>
</dbReference>